<dbReference type="GO" id="GO:0045454">
    <property type="term" value="P:cell redox homeostasis"/>
    <property type="evidence" value="ECO:0007669"/>
    <property type="project" value="TreeGrafter"/>
</dbReference>
<evidence type="ECO:0000256" key="9">
    <source>
        <dbReference type="PIRSR" id="PIRSR000077-4"/>
    </source>
</evidence>
<evidence type="ECO:0000259" key="10">
    <source>
        <dbReference type="PROSITE" id="PS51352"/>
    </source>
</evidence>
<dbReference type="Proteomes" id="UP000664417">
    <property type="component" value="Unassembled WGS sequence"/>
</dbReference>
<protein>
    <recommendedName>
        <fullName evidence="6 7">Thioredoxin</fullName>
    </recommendedName>
</protein>
<feature type="site" description="Deprotonates C-terminal active site Cys" evidence="8">
    <location>
        <position position="23"/>
    </location>
</feature>
<evidence type="ECO:0000256" key="7">
    <source>
        <dbReference type="PIRNR" id="PIRNR000077"/>
    </source>
</evidence>
<keyword evidence="4 9" id="KW-1015">Disulfide bond</keyword>
<evidence type="ECO:0000256" key="2">
    <source>
        <dbReference type="ARBA" id="ARBA00022448"/>
    </source>
</evidence>
<reference evidence="11" key="1">
    <citation type="submission" date="2021-03" db="EMBL/GenBank/DDBJ databases">
        <authorList>
            <person name="Wang G."/>
        </authorList>
    </citation>
    <scope>NUCLEOTIDE SEQUENCE</scope>
    <source>
        <strain evidence="11">KCTC 12899</strain>
    </source>
</reference>
<evidence type="ECO:0000256" key="6">
    <source>
        <dbReference type="NCBIfam" id="TIGR01068"/>
    </source>
</evidence>
<evidence type="ECO:0000256" key="3">
    <source>
        <dbReference type="ARBA" id="ARBA00022982"/>
    </source>
</evidence>
<keyword evidence="2" id="KW-0813">Transport</keyword>
<accession>A0A8J7QKQ2</accession>
<keyword evidence="5 9" id="KW-0676">Redox-active center</keyword>
<sequence>MAVATDDTFDTEVKNRPGLTLVDFWAPWCGPCRMLAPTLEKVQNEMGDKVKIVKVDIQENEKVAQQFNIQNIPFMMLFKDGNPVDQLMGNQPKPKIEKMVTAHL</sequence>
<feature type="active site" description="Nucleophile" evidence="8">
    <location>
        <position position="32"/>
    </location>
</feature>
<dbReference type="InterPro" id="IPR013766">
    <property type="entry name" value="Thioredoxin_domain"/>
</dbReference>
<feature type="domain" description="Thioredoxin" evidence="10">
    <location>
        <begin position="1"/>
        <end position="104"/>
    </location>
</feature>
<dbReference type="PANTHER" id="PTHR45663:SF11">
    <property type="entry name" value="GEO12009P1"/>
    <property type="match status" value="1"/>
</dbReference>
<dbReference type="AlphaFoldDB" id="A0A8J7QKQ2"/>
<gene>
    <name evidence="11" type="primary">trxA</name>
    <name evidence="11" type="ORF">J3U88_30445</name>
</gene>
<dbReference type="Pfam" id="PF00085">
    <property type="entry name" value="Thioredoxin"/>
    <property type="match status" value="1"/>
</dbReference>
<organism evidence="11 12">
    <name type="scientific">Acanthopleuribacter pedis</name>
    <dbReference type="NCBI Taxonomy" id="442870"/>
    <lineage>
        <taxon>Bacteria</taxon>
        <taxon>Pseudomonadati</taxon>
        <taxon>Acidobacteriota</taxon>
        <taxon>Holophagae</taxon>
        <taxon>Acanthopleuribacterales</taxon>
        <taxon>Acanthopleuribacteraceae</taxon>
        <taxon>Acanthopleuribacter</taxon>
    </lineage>
</organism>
<evidence type="ECO:0000256" key="1">
    <source>
        <dbReference type="ARBA" id="ARBA00008987"/>
    </source>
</evidence>
<dbReference type="InterPro" id="IPR005746">
    <property type="entry name" value="Thioredoxin"/>
</dbReference>
<dbReference type="EMBL" id="JAFREP010000043">
    <property type="protein sequence ID" value="MBO1322826.1"/>
    <property type="molecule type" value="Genomic_DNA"/>
</dbReference>
<evidence type="ECO:0000256" key="4">
    <source>
        <dbReference type="ARBA" id="ARBA00023157"/>
    </source>
</evidence>
<dbReference type="CDD" id="cd02947">
    <property type="entry name" value="TRX_family"/>
    <property type="match status" value="1"/>
</dbReference>
<evidence type="ECO:0000256" key="8">
    <source>
        <dbReference type="PIRSR" id="PIRSR000077-1"/>
    </source>
</evidence>
<dbReference type="PIRSF" id="PIRSF000077">
    <property type="entry name" value="Thioredoxin"/>
    <property type="match status" value="1"/>
</dbReference>
<evidence type="ECO:0000313" key="12">
    <source>
        <dbReference type="Proteomes" id="UP000664417"/>
    </source>
</evidence>
<dbReference type="PROSITE" id="PS00194">
    <property type="entry name" value="THIOREDOXIN_1"/>
    <property type="match status" value="1"/>
</dbReference>
<name>A0A8J7QKQ2_9BACT</name>
<dbReference type="GO" id="GO:0015035">
    <property type="term" value="F:protein-disulfide reductase activity"/>
    <property type="evidence" value="ECO:0007669"/>
    <property type="project" value="UniProtKB-UniRule"/>
</dbReference>
<dbReference type="PRINTS" id="PR00421">
    <property type="entry name" value="THIOREDOXIN"/>
</dbReference>
<dbReference type="GO" id="GO:0005829">
    <property type="term" value="C:cytosol"/>
    <property type="evidence" value="ECO:0007669"/>
    <property type="project" value="TreeGrafter"/>
</dbReference>
<evidence type="ECO:0000313" key="11">
    <source>
        <dbReference type="EMBL" id="MBO1322826.1"/>
    </source>
</evidence>
<dbReference type="FunFam" id="3.40.30.10:FF:000001">
    <property type="entry name" value="Thioredoxin"/>
    <property type="match status" value="1"/>
</dbReference>
<evidence type="ECO:0000256" key="5">
    <source>
        <dbReference type="ARBA" id="ARBA00023284"/>
    </source>
</evidence>
<keyword evidence="12" id="KW-1185">Reference proteome</keyword>
<dbReference type="PANTHER" id="PTHR45663">
    <property type="entry name" value="GEO12009P1"/>
    <property type="match status" value="1"/>
</dbReference>
<feature type="site" description="Contributes to redox potential value" evidence="8">
    <location>
        <position position="30"/>
    </location>
</feature>
<feature type="site" description="Contributes to redox potential value" evidence="8">
    <location>
        <position position="31"/>
    </location>
</feature>
<feature type="disulfide bond" description="Redox-active" evidence="9">
    <location>
        <begin position="29"/>
        <end position="32"/>
    </location>
</feature>
<dbReference type="SUPFAM" id="SSF52833">
    <property type="entry name" value="Thioredoxin-like"/>
    <property type="match status" value="1"/>
</dbReference>
<proteinExistence type="inferred from homology"/>
<comment type="caution">
    <text evidence="11">The sequence shown here is derived from an EMBL/GenBank/DDBJ whole genome shotgun (WGS) entry which is preliminary data.</text>
</comment>
<dbReference type="InterPro" id="IPR017937">
    <property type="entry name" value="Thioredoxin_CS"/>
</dbReference>
<keyword evidence="3" id="KW-0249">Electron transport</keyword>
<dbReference type="InterPro" id="IPR036249">
    <property type="entry name" value="Thioredoxin-like_sf"/>
</dbReference>
<dbReference type="NCBIfam" id="TIGR01068">
    <property type="entry name" value="thioredoxin"/>
    <property type="match status" value="1"/>
</dbReference>
<dbReference type="PROSITE" id="PS51352">
    <property type="entry name" value="THIOREDOXIN_2"/>
    <property type="match status" value="1"/>
</dbReference>
<feature type="active site" description="Nucleophile" evidence="8">
    <location>
        <position position="29"/>
    </location>
</feature>
<comment type="similarity">
    <text evidence="1 7">Belongs to the thioredoxin family.</text>
</comment>
<dbReference type="Gene3D" id="3.40.30.10">
    <property type="entry name" value="Glutaredoxin"/>
    <property type="match status" value="1"/>
</dbReference>
<dbReference type="RefSeq" id="WP_207862799.1">
    <property type="nucleotide sequence ID" value="NZ_JAFREP010000043.1"/>
</dbReference>